<dbReference type="OrthoDB" id="9811073at2"/>
<dbReference type="InterPro" id="IPR050238">
    <property type="entry name" value="DNA_Rep/Repair_Clamp_Loader"/>
</dbReference>
<protein>
    <submittedName>
        <fullName evidence="1">DNA polymerase III subunit delta</fullName>
    </submittedName>
</protein>
<accession>A0A2S8AGT9</accession>
<dbReference type="EMBL" id="PSZM01000001">
    <property type="protein sequence ID" value="PQL95508.1"/>
    <property type="molecule type" value="Genomic_DNA"/>
</dbReference>
<dbReference type="GO" id="GO:0006261">
    <property type="term" value="P:DNA-templated DNA replication"/>
    <property type="evidence" value="ECO:0007669"/>
    <property type="project" value="TreeGrafter"/>
</dbReference>
<gene>
    <name evidence="1" type="ORF">C4S77_01560</name>
</gene>
<proteinExistence type="predicted"/>
<organism evidence="1 2">
    <name type="scientific">Apibacter adventoris</name>
    <dbReference type="NCBI Taxonomy" id="1679466"/>
    <lineage>
        <taxon>Bacteria</taxon>
        <taxon>Pseudomonadati</taxon>
        <taxon>Bacteroidota</taxon>
        <taxon>Flavobacteriia</taxon>
        <taxon>Flavobacteriales</taxon>
        <taxon>Weeksellaceae</taxon>
        <taxon>Apibacter</taxon>
    </lineage>
</organism>
<comment type="caution">
    <text evidence="1">The sequence shown here is derived from an EMBL/GenBank/DDBJ whole genome shotgun (WGS) entry which is preliminary data.</text>
</comment>
<dbReference type="AlphaFoldDB" id="A0A2S8AGT9"/>
<dbReference type="Gene3D" id="3.40.50.300">
    <property type="entry name" value="P-loop containing nucleotide triphosphate hydrolases"/>
    <property type="match status" value="1"/>
</dbReference>
<reference evidence="1 2" key="1">
    <citation type="submission" date="2018-02" db="EMBL/GenBank/DDBJ databases">
        <title>Genome sequences of Apibacter spp., gut symbionts of Asian honey bees.</title>
        <authorList>
            <person name="Kwong W.K."/>
            <person name="Steele M.I."/>
            <person name="Moran N.A."/>
        </authorList>
    </citation>
    <scope>NUCLEOTIDE SEQUENCE [LARGE SCALE GENOMIC DNA]</scope>
    <source>
        <strain evidence="2">wkB301</strain>
    </source>
</reference>
<dbReference type="InterPro" id="IPR027417">
    <property type="entry name" value="P-loop_NTPase"/>
</dbReference>
<name>A0A2S8AGT9_9FLAO</name>
<dbReference type="PANTHER" id="PTHR11669">
    <property type="entry name" value="REPLICATION FACTOR C / DNA POLYMERASE III GAMMA-TAU SUBUNIT"/>
    <property type="match status" value="1"/>
</dbReference>
<evidence type="ECO:0000313" key="1">
    <source>
        <dbReference type="EMBL" id="PQL95508.1"/>
    </source>
</evidence>
<dbReference type="RefSeq" id="WP_105194417.1">
    <property type="nucleotide sequence ID" value="NZ_PSZM01000001.1"/>
</dbReference>
<evidence type="ECO:0000313" key="2">
    <source>
        <dbReference type="Proteomes" id="UP000238042"/>
    </source>
</evidence>
<dbReference type="Proteomes" id="UP000238042">
    <property type="component" value="Unassembled WGS sequence"/>
</dbReference>
<sequence length="376" mass="44080">MKWEEVIGQDLIKQQLKDSIQKNRISHAQLFIGKSGYGVLPLVLAYASEILCKDSQSCYKQVSSLQHPDLFFSFPTINNATEKKEAVSKDYITKFREFITENPYQSINQWYEFLGEDKKQGFISVKEIENIFEKLNLKSFEGGYKIQIIWMMETMRTEAANKLLKILEEPPTQTIFLLITEDESKILPTILSRCQAVKINRIEEKEITKGLKDKYSLSEDEINKISTKVEGDWNLAVALQKNNELQEEFERYFIQWNRAAVMAPKQPVYLKQIVEWSIEISGWGREKQKTFLQFCTEIFRQALLENYASNILVNTPLTYKNFKWQSFSQFVHGNNIEDIINEINKAYFHIERNGNPKIIFLDMGVKLTRYLARKKD</sequence>
<dbReference type="Pfam" id="PF13177">
    <property type="entry name" value="DNA_pol3_delta2"/>
    <property type="match status" value="1"/>
</dbReference>
<dbReference type="SUPFAM" id="SSF52540">
    <property type="entry name" value="P-loop containing nucleoside triphosphate hydrolases"/>
    <property type="match status" value="1"/>
</dbReference>
<dbReference type="PANTHER" id="PTHR11669:SF8">
    <property type="entry name" value="DNA POLYMERASE III SUBUNIT DELTA"/>
    <property type="match status" value="1"/>
</dbReference>
<keyword evidence="2" id="KW-1185">Reference proteome</keyword>